<name>A0A7L0EGP7_TROML</name>
<keyword evidence="12" id="KW-1133">Transmembrane helix</keyword>
<evidence type="ECO:0000256" key="16">
    <source>
        <dbReference type="ARBA" id="ARBA00023180"/>
    </source>
</evidence>
<dbReference type="EMBL" id="VXAG01000888">
    <property type="protein sequence ID" value="NXJ81931.1"/>
    <property type="molecule type" value="Genomic_DNA"/>
</dbReference>
<dbReference type="GO" id="GO:0000139">
    <property type="term" value="C:Golgi membrane"/>
    <property type="evidence" value="ECO:0007669"/>
    <property type="project" value="UniProtKB-SubCell"/>
</dbReference>
<reference evidence="20 21" key="1">
    <citation type="submission" date="2019-09" db="EMBL/GenBank/DDBJ databases">
        <title>Bird 10,000 Genomes (B10K) Project - Family phase.</title>
        <authorList>
            <person name="Zhang G."/>
        </authorList>
    </citation>
    <scope>NUCLEOTIDE SEQUENCE [LARGE SCALE GENOMIC DNA]</scope>
    <source>
        <strain evidence="20">B10K-DU-007-40</strain>
        <tissue evidence="20">Mixed tissue sample</tissue>
    </source>
</reference>
<dbReference type="InterPro" id="IPR001173">
    <property type="entry name" value="Glyco_trans_2-like"/>
</dbReference>
<dbReference type="PROSITE" id="PS50231">
    <property type="entry name" value="RICIN_B_LECTIN"/>
    <property type="match status" value="1"/>
</dbReference>
<sequence>LYPNSYLFKRWGANLAEEDQTVAQNLFLNYGYNVYLSDRLPLDRPLKDTRSPSCKMKTYPEDLPTLSVVLIFLNEALTIILRAITSVINRTPPHLLKEIILVDDYSSNDDLKGPLETHIKNYNAKRPGLLKIIRHQKRQGLTQARISGWEASTADVVAILDAHVEVNVAWAEPILSRLKEDRTVIISPVFDKIHFDDFELYQYPVAAQGFDWALWCLYEPLSTEWYALKDETAPVRSPSIMGILAADRKFLGEIGVLDNGMHIYGGENVELGVRAWQCGGKVEVLPCSRIAHLERAHKPYLPNLSIAMKRNALRVAEVWMDDYKHMVYFSWNLPIENPGVDFGDVSSRKELRKKLNCKGFDWYIKNIYPNLVFLPNIVGYGTMKNTLKEDICIDQGPVPGNTPIMYACHGYSPQHIFYHSTGEMYIGHLLAQKNRVNRCLTDPGNGDLPVLEKCDTAVTRSLNLHWDFKQGSAVINRRTKRCLEITANDSVSYKLVMRTCTGQRWNIQHTVKDWGRTKDL</sequence>
<dbReference type="AlphaFoldDB" id="A0A7L0EGP7"/>
<evidence type="ECO:0000313" key="20">
    <source>
        <dbReference type="EMBL" id="NXJ81931.1"/>
    </source>
</evidence>
<keyword evidence="13 18" id="KW-0333">Golgi apparatus</keyword>
<dbReference type="GO" id="GO:0030246">
    <property type="term" value="F:carbohydrate binding"/>
    <property type="evidence" value="ECO:0007669"/>
    <property type="project" value="UniProtKB-KW"/>
</dbReference>
<evidence type="ECO:0000256" key="14">
    <source>
        <dbReference type="ARBA" id="ARBA00023136"/>
    </source>
</evidence>
<dbReference type="InterPro" id="IPR045885">
    <property type="entry name" value="GalNAc-T"/>
</dbReference>
<dbReference type="InterPro" id="IPR035992">
    <property type="entry name" value="Ricin_B-like_lectins"/>
</dbReference>
<evidence type="ECO:0000256" key="3">
    <source>
        <dbReference type="ARBA" id="ARBA00004922"/>
    </source>
</evidence>
<evidence type="ECO:0000259" key="19">
    <source>
        <dbReference type="SMART" id="SM00458"/>
    </source>
</evidence>
<dbReference type="InterPro" id="IPR029044">
    <property type="entry name" value="Nucleotide-diphossugar_trans"/>
</dbReference>
<comment type="similarity">
    <text evidence="4 18">Belongs to the glycosyltransferase 2 family. GalNAc-T subfamily.</text>
</comment>
<comment type="caution">
    <text evidence="20">The sequence shown here is derived from an EMBL/GenBank/DDBJ whole genome shotgun (WGS) entry which is preliminary data.</text>
</comment>
<comment type="subcellular location">
    <subcellularLocation>
        <location evidence="2 18">Golgi apparatus membrane</location>
        <topology evidence="2 18">Single-pass type II membrane protein</topology>
    </subcellularLocation>
</comment>
<keyword evidence="7 18" id="KW-0808">Transferase</keyword>
<protein>
    <recommendedName>
        <fullName evidence="5 18">Polypeptide N-acetylgalactosaminyltransferase</fullName>
        <ecNumber evidence="18">2.4.1.-</ecNumber>
    </recommendedName>
    <alternativeName>
        <fullName evidence="18">Protein-UDP acetylgalactosaminyltransferase</fullName>
    </alternativeName>
</protein>
<feature type="domain" description="Ricin B lectin" evidence="19">
    <location>
        <begin position="380"/>
        <end position="508"/>
    </location>
</feature>
<dbReference type="UniPathway" id="UPA00378"/>
<evidence type="ECO:0000256" key="1">
    <source>
        <dbReference type="ARBA" id="ARBA00001936"/>
    </source>
</evidence>
<dbReference type="PANTHER" id="PTHR11675">
    <property type="entry name" value="N-ACETYLGALACTOSAMINYLTRANSFERASE"/>
    <property type="match status" value="1"/>
</dbReference>
<evidence type="ECO:0000256" key="10">
    <source>
        <dbReference type="ARBA" id="ARBA00022734"/>
    </source>
</evidence>
<evidence type="ECO:0000256" key="11">
    <source>
        <dbReference type="ARBA" id="ARBA00022968"/>
    </source>
</evidence>
<evidence type="ECO:0000256" key="12">
    <source>
        <dbReference type="ARBA" id="ARBA00022989"/>
    </source>
</evidence>
<dbReference type="InterPro" id="IPR000772">
    <property type="entry name" value="Ricin_B_lectin"/>
</dbReference>
<evidence type="ECO:0000256" key="18">
    <source>
        <dbReference type="RuleBase" id="RU361242"/>
    </source>
</evidence>
<evidence type="ECO:0000256" key="15">
    <source>
        <dbReference type="ARBA" id="ARBA00023157"/>
    </source>
</evidence>
<dbReference type="SUPFAM" id="SSF53448">
    <property type="entry name" value="Nucleotide-diphospho-sugar transferases"/>
    <property type="match status" value="1"/>
</dbReference>
<dbReference type="OrthoDB" id="9924649at2759"/>
<feature type="non-terminal residue" evidence="20">
    <location>
        <position position="520"/>
    </location>
</feature>
<dbReference type="Proteomes" id="UP000550660">
    <property type="component" value="Unassembled WGS sequence"/>
</dbReference>
<evidence type="ECO:0000313" key="21">
    <source>
        <dbReference type="Proteomes" id="UP000550660"/>
    </source>
</evidence>
<evidence type="ECO:0000256" key="6">
    <source>
        <dbReference type="ARBA" id="ARBA00022676"/>
    </source>
</evidence>
<comment type="cofactor">
    <cofactor evidence="1 18">
        <name>Mn(2+)</name>
        <dbReference type="ChEBI" id="CHEBI:29035"/>
    </cofactor>
</comment>
<comment type="pathway">
    <text evidence="3 18">Protein modification; protein glycosylation.</text>
</comment>
<dbReference type="Gene3D" id="3.90.550.10">
    <property type="entry name" value="Spore Coat Polysaccharide Biosynthesis Protein SpsA, Chain A"/>
    <property type="match status" value="1"/>
</dbReference>
<dbReference type="GO" id="GO:0006493">
    <property type="term" value="P:protein O-linked glycosylation"/>
    <property type="evidence" value="ECO:0007669"/>
    <property type="project" value="TreeGrafter"/>
</dbReference>
<proteinExistence type="inferred from homology"/>
<dbReference type="SMART" id="SM00458">
    <property type="entry name" value="RICIN"/>
    <property type="match status" value="1"/>
</dbReference>
<organism evidence="20 21">
    <name type="scientific">Trogon melanurus</name>
    <name type="common">Black-tailed trogon</name>
    <dbReference type="NCBI Taxonomy" id="56311"/>
    <lineage>
        <taxon>Eukaryota</taxon>
        <taxon>Metazoa</taxon>
        <taxon>Chordata</taxon>
        <taxon>Craniata</taxon>
        <taxon>Vertebrata</taxon>
        <taxon>Euteleostomi</taxon>
        <taxon>Archelosauria</taxon>
        <taxon>Archosauria</taxon>
        <taxon>Dinosauria</taxon>
        <taxon>Saurischia</taxon>
        <taxon>Theropoda</taxon>
        <taxon>Coelurosauria</taxon>
        <taxon>Aves</taxon>
        <taxon>Neognathae</taxon>
        <taxon>Neoaves</taxon>
        <taxon>Telluraves</taxon>
        <taxon>Coraciimorphae</taxon>
        <taxon>Trogoniformes</taxon>
        <taxon>Trogonidae</taxon>
        <taxon>Trogon</taxon>
    </lineage>
</organism>
<evidence type="ECO:0000256" key="4">
    <source>
        <dbReference type="ARBA" id="ARBA00005680"/>
    </source>
</evidence>
<dbReference type="PANTHER" id="PTHR11675:SF50">
    <property type="entry name" value="POLYPEPTIDE N-ACETYLGALACTOSAMINYLTRANSFERASE 8-RELATED"/>
    <property type="match status" value="1"/>
</dbReference>
<keyword evidence="14" id="KW-0472">Membrane</keyword>
<keyword evidence="21" id="KW-1185">Reference proteome</keyword>
<keyword evidence="8" id="KW-0812">Transmembrane</keyword>
<evidence type="ECO:0000256" key="2">
    <source>
        <dbReference type="ARBA" id="ARBA00004323"/>
    </source>
</evidence>
<accession>A0A7L0EGP7</accession>
<keyword evidence="9" id="KW-0479">Metal-binding</keyword>
<dbReference type="Gene3D" id="2.80.10.50">
    <property type="match status" value="1"/>
</dbReference>
<dbReference type="SUPFAM" id="SSF50370">
    <property type="entry name" value="Ricin B-like lectins"/>
    <property type="match status" value="1"/>
</dbReference>
<feature type="non-terminal residue" evidence="20">
    <location>
        <position position="1"/>
    </location>
</feature>
<evidence type="ECO:0000256" key="17">
    <source>
        <dbReference type="ARBA" id="ARBA00023211"/>
    </source>
</evidence>
<dbReference type="EC" id="2.4.1.-" evidence="18"/>
<keyword evidence="10 18" id="KW-0430">Lectin</keyword>
<dbReference type="FunFam" id="2.80.10.50:FF:000017">
    <property type="entry name" value="Polypeptide N-acetylgalactosaminyltransferase"/>
    <property type="match status" value="1"/>
</dbReference>
<evidence type="ECO:0000256" key="9">
    <source>
        <dbReference type="ARBA" id="ARBA00022723"/>
    </source>
</evidence>
<dbReference type="Pfam" id="PF00652">
    <property type="entry name" value="Ricin_B_lectin"/>
    <property type="match status" value="1"/>
</dbReference>
<dbReference type="GO" id="GO:0004653">
    <property type="term" value="F:polypeptide N-acetylgalactosaminyltransferase activity"/>
    <property type="evidence" value="ECO:0007669"/>
    <property type="project" value="TreeGrafter"/>
</dbReference>
<keyword evidence="16" id="KW-0325">Glycoprotein</keyword>
<evidence type="ECO:0000256" key="7">
    <source>
        <dbReference type="ARBA" id="ARBA00022679"/>
    </source>
</evidence>
<evidence type="ECO:0000256" key="5">
    <source>
        <dbReference type="ARBA" id="ARBA00012644"/>
    </source>
</evidence>
<gene>
    <name evidence="20" type="primary">Galnt8</name>
    <name evidence="20" type="ORF">TROMEL_R14758</name>
</gene>
<dbReference type="CDD" id="cd02510">
    <property type="entry name" value="pp-GalNAc-T"/>
    <property type="match status" value="1"/>
</dbReference>
<dbReference type="FunFam" id="3.90.550.10:FF:000192">
    <property type="entry name" value="Polypeptide N-acetylgalactosaminyltransferase 9"/>
    <property type="match status" value="1"/>
</dbReference>
<keyword evidence="11" id="KW-0735">Signal-anchor</keyword>
<keyword evidence="17 18" id="KW-0464">Manganese</keyword>
<dbReference type="GO" id="GO:0046872">
    <property type="term" value="F:metal ion binding"/>
    <property type="evidence" value="ECO:0007669"/>
    <property type="project" value="UniProtKB-KW"/>
</dbReference>
<dbReference type="Pfam" id="PF00535">
    <property type="entry name" value="Glycos_transf_2"/>
    <property type="match status" value="1"/>
</dbReference>
<evidence type="ECO:0000256" key="13">
    <source>
        <dbReference type="ARBA" id="ARBA00023034"/>
    </source>
</evidence>
<evidence type="ECO:0000256" key="8">
    <source>
        <dbReference type="ARBA" id="ARBA00022692"/>
    </source>
</evidence>
<keyword evidence="6 18" id="KW-0328">Glycosyltransferase</keyword>
<keyword evidence="15 18" id="KW-1015">Disulfide bond</keyword>